<dbReference type="EMBL" id="MPUK01000003">
    <property type="protein sequence ID" value="ONH68033.1"/>
    <property type="molecule type" value="Genomic_DNA"/>
</dbReference>
<gene>
    <name evidence="2" type="ORF">BON22_1783</name>
</gene>
<feature type="domain" description="DMAP1-binding" evidence="1">
    <location>
        <begin position="5"/>
        <end position="104"/>
    </location>
</feature>
<name>A0A1V2L859_CYBFA</name>
<dbReference type="InterPro" id="IPR025110">
    <property type="entry name" value="AMP-bd_C"/>
</dbReference>
<dbReference type="PANTHER" id="PTHR22754:SF32">
    <property type="entry name" value="DISCO-INTERACTING PROTEIN 2"/>
    <property type="match status" value="1"/>
</dbReference>
<dbReference type="InterPro" id="IPR042099">
    <property type="entry name" value="ANL_N_sf"/>
</dbReference>
<protein>
    <submittedName>
        <fullName evidence="2">Meiotically up-regulated gene 62 protein</fullName>
    </submittedName>
</protein>
<evidence type="ECO:0000313" key="2">
    <source>
        <dbReference type="EMBL" id="ONH68033.1"/>
    </source>
</evidence>
<dbReference type="Pfam" id="PF06464">
    <property type="entry name" value="DMAP_binding"/>
    <property type="match status" value="1"/>
</dbReference>
<proteinExistence type="predicted"/>
<dbReference type="PANTHER" id="PTHR22754">
    <property type="entry name" value="DISCO-INTERACTING PROTEIN 2 DIP2 -RELATED"/>
    <property type="match status" value="1"/>
</dbReference>
<dbReference type="Gene3D" id="3.30.300.30">
    <property type="match status" value="1"/>
</dbReference>
<evidence type="ECO:0000259" key="1">
    <source>
        <dbReference type="PROSITE" id="PS51912"/>
    </source>
</evidence>
<dbReference type="InterPro" id="IPR056881">
    <property type="entry name" value="Mug62_dom"/>
</dbReference>
<dbReference type="Proteomes" id="UP000189513">
    <property type="component" value="Unassembled WGS sequence"/>
</dbReference>
<accession>A0A1V2L859</accession>
<organism evidence="2 3">
    <name type="scientific">Cyberlindnera fabianii</name>
    <name type="common">Yeast</name>
    <name type="synonym">Hansenula fabianii</name>
    <dbReference type="NCBI Taxonomy" id="36022"/>
    <lineage>
        <taxon>Eukaryota</taxon>
        <taxon>Fungi</taxon>
        <taxon>Dikarya</taxon>
        <taxon>Ascomycota</taxon>
        <taxon>Saccharomycotina</taxon>
        <taxon>Saccharomycetes</taxon>
        <taxon>Phaffomycetales</taxon>
        <taxon>Phaffomycetaceae</taxon>
        <taxon>Cyberlindnera</taxon>
    </lineage>
</organism>
<dbReference type="InterPro" id="IPR045851">
    <property type="entry name" value="AMP-bd_C_sf"/>
</dbReference>
<sequence length="1473" mass="165234">MDSSIPPGLPAAVAHELQELSTEFGDGYLTEKGYIKKRAAILSRALGDSPGAPKLVNGVARSSSDVKSHHRDYSVNSVISDPRLNVSSAVETLPPATTVELQRPLDPRVMNEIRSSDKFDSLSAILRHRASTYQKETAIMIIDSKGKESVVISWEKLYLKAEKVAQQIRDKSGLYKNDRVCLIYQNVEVVEYTIALFGCFLAGVVAVPITLDMKVQEMIQIMNVTQSHLCLTSESVMKYLERKVNDQTKLKWPKGLVFWKTNDFGTYHQQKKQDPPTLLVPDLAYIEFVRSPDGELNGVAISHKTIMQQMNSLSAILSSNPNYDDKPFKRSDISFTRHRNVMLNILDARKSVGLIVGTLLNVFSGNLMIWTPSSLLDIAGLYAHIITKFGVTVLLNDYLSLKQVVYNYQSFPQYTRKFSKREVNFATIKWVLIYTSIVDGEFHEILTNRWLKPLGCKDIENVVSPLLTLSEFGGMVISMRDWIGQEHKLNTPINTALTDDLDIVPESESQVSEVLIDKQSLTTNTVKVISDRPPPVTDSYKPQDFLRIGSFGYPLPDATLAVVNPDTCYLSGVMEVGEIWIDSVSLPGGFWGAQEDTQNIFHARCRDHEGFLDIEFLRTGLLGFTYNGKVYVLGLYEDRLRQRVTWLDKKDENFDDNSAIQYRYHYSDHLAYTLSRAIAQKRISDSSAFDVLINNEHLPVVVIESLAAVPNAQGSVDIPELDLIASKAFTALERYHNVRPFCILILQPDYLPRTIKSGIPGIANMLVKRYFLEGLLKSVYVKYNVRKSITEIPRSKYYLDSIWAASVSKLRLESLAGAEDQYSGLDFRDTSVDDRTNKPLTDFDSILDIYRWRVKNQSDELAFSGVTKQSKGLSWKKFDIKVAGVISMILEKAEKGKFKRGESVGLIYTLSEDFVAALYACWILGLIVIPLNPVDPNRIKEDIPALFNAIKDYKIKHLFVNNEVESILKNKPVAPLLKANASFQLVKVRNTVKTSSKSGTASYQNAIKKFIGRNLNNTETCLVLLNWSEDNVRTGVKVTHTKIASLCKIMKETCQLESKNPVMACVRHTSGIGFIQSALIGIYLGSSTYIIPPMDYATNPATFFMTLSRYKVKDIYVTPQMLSYAIRGLKTKSFSLDRVKNLMVGWEGRPNVDLIKNVASRFGVTKLRSSSISHVYSHYYNPMISLRSYLPLDPIDLWLDPDALRLGLISIVNPSNVPHAIRVQDSGIVPVCTQIAIVNPETRQLCKVGEYGEIWVCSEGNYDGVLQVIGENVQTYHKHMFNATIAGGDNTLRYVRTGDLGFLHNVSRTDKSGTIEFQPLFVLGSIANTFESMGLMHFASDIENSIENAHADIRPGGCCVFKADGFVIAVVDSSRGRYLSSLVPVIFNKVLSDHYLILDIVAFTSQNGFPYSRLGLKQRAKIIKLWTQKKLPCHAQYGLNYGEQSLVKTVQDFESVSDVSSLNTRVGEMSIKT</sequence>
<evidence type="ECO:0000313" key="3">
    <source>
        <dbReference type="Proteomes" id="UP000189513"/>
    </source>
</evidence>
<comment type="caution">
    <text evidence="2">The sequence shown here is derived from an EMBL/GenBank/DDBJ whole genome shotgun (WGS) entry which is preliminary data.</text>
</comment>
<dbReference type="OMA" id="LVWTYWT"/>
<keyword evidence="3" id="KW-1185">Reference proteome</keyword>
<dbReference type="GO" id="GO:0005829">
    <property type="term" value="C:cytosol"/>
    <property type="evidence" value="ECO:0007669"/>
    <property type="project" value="TreeGrafter"/>
</dbReference>
<dbReference type="SUPFAM" id="SSF56801">
    <property type="entry name" value="Acetyl-CoA synthetase-like"/>
    <property type="match status" value="2"/>
</dbReference>
<dbReference type="Pfam" id="PF24919">
    <property type="entry name" value="Mug62"/>
    <property type="match status" value="1"/>
</dbReference>
<dbReference type="Gene3D" id="3.40.50.12780">
    <property type="entry name" value="N-terminal domain of ligase-like"/>
    <property type="match status" value="2"/>
</dbReference>
<dbReference type="InterPro" id="IPR000873">
    <property type="entry name" value="AMP-dep_synth/lig_dom"/>
</dbReference>
<dbReference type="STRING" id="36022.A0A1V2L859"/>
<dbReference type="InterPro" id="IPR010506">
    <property type="entry name" value="DMAP1-bd"/>
</dbReference>
<dbReference type="Pfam" id="PF00501">
    <property type="entry name" value="AMP-binding"/>
    <property type="match status" value="1"/>
</dbReference>
<dbReference type="PROSITE" id="PS51912">
    <property type="entry name" value="DMAP1_BIND"/>
    <property type="match status" value="1"/>
</dbReference>
<reference evidence="3" key="1">
    <citation type="journal article" date="2017" name="Genome Announc.">
        <title>Genome sequences of Cyberlindnera fabianii 65, Pichia kudriavzevii 129, and Saccharomyces cerevisiae 131 isolated from fermented masau fruits in Zimbabwe.</title>
        <authorList>
            <person name="van Rijswijck I.M.H."/>
            <person name="Derks M.F.L."/>
            <person name="Abee T."/>
            <person name="de Ridder D."/>
            <person name="Smid E.J."/>
        </authorList>
    </citation>
    <scope>NUCLEOTIDE SEQUENCE [LARGE SCALE GENOMIC DNA]</scope>
    <source>
        <strain evidence="3">65</strain>
    </source>
</reference>
<dbReference type="VEuPathDB" id="FungiDB:BON22_1783"/>
<dbReference type="SMART" id="SM01137">
    <property type="entry name" value="DMAP_binding"/>
    <property type="match status" value="1"/>
</dbReference>
<dbReference type="Pfam" id="PF23024">
    <property type="entry name" value="AMP-dom_DIP2-like"/>
    <property type="match status" value="1"/>
</dbReference>